<dbReference type="RefSeq" id="WP_230741017.1">
    <property type="nucleotide sequence ID" value="NZ_PGCK01000003.1"/>
</dbReference>
<accession>A0AAP2RBF3</accession>
<dbReference type="InterPro" id="IPR048520">
    <property type="entry name" value="LarA_C"/>
</dbReference>
<dbReference type="Pfam" id="PF09861">
    <property type="entry name" value="Lar_N"/>
    <property type="match status" value="1"/>
</dbReference>
<dbReference type="InterPro" id="IPR018657">
    <property type="entry name" value="LarA-like_N"/>
</dbReference>
<dbReference type="GO" id="GO:0050043">
    <property type="term" value="F:lactate racemase activity"/>
    <property type="evidence" value="ECO:0007669"/>
    <property type="project" value="InterPro"/>
</dbReference>
<dbReference type="InterPro" id="IPR043166">
    <property type="entry name" value="LarA-like_C"/>
</dbReference>
<dbReference type="EMBL" id="PGCK01000003">
    <property type="protein sequence ID" value="MCD1294233.1"/>
    <property type="molecule type" value="Genomic_DNA"/>
</dbReference>
<dbReference type="Gene3D" id="3.90.226.30">
    <property type="match status" value="1"/>
</dbReference>
<keyword evidence="4" id="KW-1185">Reference proteome</keyword>
<dbReference type="PANTHER" id="PTHR33171">
    <property type="entry name" value="LAR_N DOMAIN-CONTAINING PROTEIN"/>
    <property type="match status" value="1"/>
</dbReference>
<evidence type="ECO:0000313" key="3">
    <source>
        <dbReference type="EMBL" id="MCD1294233.1"/>
    </source>
</evidence>
<name>A0AAP2RBF3_9EURY</name>
<reference evidence="3 4" key="1">
    <citation type="submission" date="2017-11" db="EMBL/GenBank/DDBJ databases">
        <title>Isolation and Characterization of Family Methanocellaceae Species from Potential Methane Hydrate Area Offshore Southwestern Taiwan.</title>
        <authorList>
            <person name="Zhang W.-L."/>
            <person name="Chen W.-C."/>
            <person name="Lai M.-C."/>
            <person name="Chen S.-C."/>
        </authorList>
    </citation>
    <scope>NUCLEOTIDE SEQUENCE [LARGE SCALE GENOMIC DNA]</scope>
    <source>
        <strain evidence="3 4">CWC-04</strain>
    </source>
</reference>
<dbReference type="PANTHER" id="PTHR33171:SF17">
    <property type="entry name" value="LARA-LIKE N-TERMINAL DOMAIN-CONTAINING PROTEIN"/>
    <property type="match status" value="1"/>
</dbReference>
<dbReference type="InterPro" id="IPR047926">
    <property type="entry name" value="Ni_dep_LarA"/>
</dbReference>
<dbReference type="Proteomes" id="UP001320159">
    <property type="component" value="Unassembled WGS sequence"/>
</dbReference>
<dbReference type="Pfam" id="PF21113">
    <property type="entry name" value="LarA_C"/>
    <property type="match status" value="1"/>
</dbReference>
<feature type="domain" description="LarA-like N-terminal" evidence="1">
    <location>
        <begin position="8"/>
        <end position="206"/>
    </location>
</feature>
<evidence type="ECO:0000259" key="1">
    <source>
        <dbReference type="Pfam" id="PF09861"/>
    </source>
</evidence>
<sequence length="413" mass="45273">MAIIELKYGKGHFHVEVPDKNLVKVITPEELGGVKNELAEIKNALENPIGSSRLREKLKPGMKVAVIISDVTRPCPSYKFLPAVLDEINAGGVQDKDITVIVALGSHRKCTPEEHKALMGDAYGRVRCIDHDKNDCRYIGTSTFGHRIEIFGELLDADVVVCTGNIEYHYFAGYSGGVKAILPGCASHDTIQNNHEMMRDPRAETGRLDSPIREEIDQVPGMMKVDFLLDVILNSKKEIVAVVAGDPMKAHREGIKFVDNMYGVTVPKADIVITCAGGYPKDINMYQAQKAMDNAKHVVKDGGTMIMVAQCVECLGNDVFACWVDEATTIEAQARRMDEKFELGGHKASVIARTAMKCDIYLVSAIPDETVRKMFLIPAKTPEDALEAAFKKHGPDATVLVSPHGGMVLTKPE</sequence>
<evidence type="ECO:0000313" key="4">
    <source>
        <dbReference type="Proteomes" id="UP001320159"/>
    </source>
</evidence>
<dbReference type="Gene3D" id="3.40.50.11440">
    <property type="match status" value="1"/>
</dbReference>
<dbReference type="AlphaFoldDB" id="A0AAP2RBF3"/>
<gene>
    <name evidence="3" type="ORF">CUJ83_04385</name>
</gene>
<evidence type="ECO:0000259" key="2">
    <source>
        <dbReference type="Pfam" id="PF21113"/>
    </source>
</evidence>
<dbReference type="InterPro" id="IPR048068">
    <property type="entry name" value="LarA-like"/>
</dbReference>
<proteinExistence type="predicted"/>
<dbReference type="NCBIfam" id="NF033504">
    <property type="entry name" value="Ni_dep_LarA"/>
    <property type="match status" value="1"/>
</dbReference>
<protein>
    <submittedName>
        <fullName evidence="3">Transcriptional regulator</fullName>
    </submittedName>
</protein>
<organism evidence="3 4">
    <name type="scientific">Methanooceanicella nereidis</name>
    <dbReference type="NCBI Taxonomy" id="2052831"/>
    <lineage>
        <taxon>Archaea</taxon>
        <taxon>Methanobacteriati</taxon>
        <taxon>Methanobacteriota</taxon>
        <taxon>Stenosarchaea group</taxon>
        <taxon>Methanomicrobia</taxon>
        <taxon>Methanocellales</taxon>
        <taxon>Methanocellaceae</taxon>
        <taxon>Methanooceanicella</taxon>
    </lineage>
</organism>
<comment type="caution">
    <text evidence="3">The sequence shown here is derived from an EMBL/GenBank/DDBJ whole genome shotgun (WGS) entry which is preliminary data.</text>
</comment>
<feature type="domain" description="Lactate racemase C-terminal" evidence="2">
    <location>
        <begin position="267"/>
        <end position="408"/>
    </location>
</feature>